<organism evidence="1 2">
    <name type="scientific">Deinococcus gobiensis (strain DSM 21396 / JCM 16679 / CGMCC 1.7299 / I-0)</name>
    <dbReference type="NCBI Taxonomy" id="745776"/>
    <lineage>
        <taxon>Bacteria</taxon>
        <taxon>Thermotogati</taxon>
        <taxon>Deinococcota</taxon>
        <taxon>Deinococci</taxon>
        <taxon>Deinococcales</taxon>
        <taxon>Deinococcaceae</taxon>
        <taxon>Deinococcus</taxon>
    </lineage>
</organism>
<accession>H8H3K2</accession>
<keyword evidence="1" id="KW-0614">Plasmid</keyword>
<proteinExistence type="predicted"/>
<protein>
    <submittedName>
        <fullName evidence="1">Plasmid replication initiator repA-related protein</fullName>
    </submittedName>
</protein>
<name>H8H3K2_DEIGI</name>
<reference evidence="1 2" key="1">
    <citation type="journal article" date="2012" name="PLoS ONE">
        <title>Genome sequence and transcriptome analysis of the radioresistant bacterium Deinococcus gobiensis: insights into the extreme environmental adaptations.</title>
        <authorList>
            <person name="Yuan M."/>
            <person name="Chen M."/>
            <person name="Zhang W."/>
            <person name="Lu W."/>
            <person name="Wang J."/>
            <person name="Yang M."/>
            <person name="Zhao P."/>
            <person name="Tang R."/>
            <person name="Li X."/>
            <person name="Hao Y."/>
            <person name="Zhou Z."/>
            <person name="Zhan Y."/>
            <person name="Yu H."/>
            <person name="Teng C."/>
            <person name="Yan Y."/>
            <person name="Ping S."/>
            <person name="Wang Y."/>
            <person name="Lin M."/>
        </authorList>
    </citation>
    <scope>NUCLEOTIDE SEQUENCE [LARGE SCALE GENOMIC DNA]</scope>
    <source>
        <strain evidence="2">DSM 21396 / JCM 16679 / CGMCC 1.7299 / I-0</strain>
        <plasmid evidence="1">P4</plasmid>
    </source>
</reference>
<dbReference type="RefSeq" id="WP_014686909.1">
    <property type="nucleotide sequence ID" value="NC_017792.1"/>
</dbReference>
<geneLocation type="plasmid" evidence="1 2">
    <name>P4</name>
</geneLocation>
<sequence>MNRKRPKPTTPQIERNLDRLGLFSIQTRLTDTPNWQAAFVIGGRTVRVQGDSSRGRPHGADADLVLGLQQLFLQAGAPEDNWVHTSANALREASLMTKNGRAFHRMREGLLRIWSTGFIVSEGWRRPDGSAVRFNDAFRVIDQIRFWDQESLHDPPELVPDSTLSVRLGAPVADSLRAGFMHPLNLTVLERLEQPPSRALYRLSEAHRYDDEGSIRSALTVNLMEWRAACGINSTDTDKIRRVLEPAHEELIANHYLQDIRVTGRGQGTQLEYIYMTETDPDPALVRLLREQGVGGPRAVQLARDHAERIQEAVEFLQYRRTAGGTPIRNAGGLLSDFLVNREKYEFVPGLLVPQGERVQPSLALERQREAEQQAEQAAVAKREALSRLPPAEQWREERGTLLLMLRRVLSGEELALLEAQAVVGTVLATELSSQATAARARGEWAGFIEGLRQRLLAGR</sequence>
<dbReference type="EMBL" id="CP002195">
    <property type="protein sequence ID" value="AFD28099.1"/>
    <property type="molecule type" value="Genomic_DNA"/>
</dbReference>
<dbReference type="InterPro" id="IPR018777">
    <property type="entry name" value="Replication_initiator_prot_A"/>
</dbReference>
<evidence type="ECO:0000313" key="2">
    <source>
        <dbReference type="Proteomes" id="UP000007575"/>
    </source>
</evidence>
<dbReference type="OrthoDB" id="58040at2"/>
<dbReference type="Proteomes" id="UP000007575">
    <property type="component" value="Plasmid P4"/>
</dbReference>
<dbReference type="AlphaFoldDB" id="H8H3K2"/>
<evidence type="ECO:0000313" key="1">
    <source>
        <dbReference type="EMBL" id="AFD28099.1"/>
    </source>
</evidence>
<dbReference type="HOGENOM" id="CLU_042016_0_0_0"/>
<dbReference type="Pfam" id="PF10134">
    <property type="entry name" value="RPA"/>
    <property type="match status" value="1"/>
</dbReference>
<keyword evidence="2" id="KW-1185">Reference proteome</keyword>
<gene>
    <name evidence="1" type="ordered locus">DGo_PD0025</name>
</gene>
<dbReference type="KEGG" id="dgo:DGo_PD0025"/>